<dbReference type="OrthoDB" id="209550at2"/>
<evidence type="ECO:0000313" key="6">
    <source>
        <dbReference type="EMBL" id="TWT63269.1"/>
    </source>
</evidence>
<dbReference type="AlphaFoldDB" id="A0A5C5XL47"/>
<comment type="caution">
    <text evidence="6">The sequence shown here is derived from an EMBL/GenBank/DDBJ whole genome shotgun (WGS) entry which is preliminary data.</text>
</comment>
<feature type="coiled-coil region" evidence="5">
    <location>
        <begin position="199"/>
        <end position="260"/>
    </location>
</feature>
<feature type="coiled-coil region" evidence="5">
    <location>
        <begin position="90"/>
        <end position="124"/>
    </location>
</feature>
<evidence type="ECO:0000256" key="2">
    <source>
        <dbReference type="ARBA" id="ARBA00022692"/>
    </source>
</evidence>
<dbReference type="PANTHER" id="PTHR30386">
    <property type="entry name" value="MEMBRANE FUSION SUBUNIT OF EMRAB-TOLC MULTIDRUG EFFLUX PUMP"/>
    <property type="match status" value="1"/>
</dbReference>
<organism evidence="6 7">
    <name type="scientific">Rubinisphaera italica</name>
    <dbReference type="NCBI Taxonomy" id="2527969"/>
    <lineage>
        <taxon>Bacteria</taxon>
        <taxon>Pseudomonadati</taxon>
        <taxon>Planctomycetota</taxon>
        <taxon>Planctomycetia</taxon>
        <taxon>Planctomycetales</taxon>
        <taxon>Planctomycetaceae</taxon>
        <taxon>Rubinisphaera</taxon>
    </lineage>
</organism>
<dbReference type="InterPro" id="IPR050739">
    <property type="entry name" value="MFP"/>
</dbReference>
<keyword evidence="2" id="KW-0812">Transmembrane</keyword>
<dbReference type="SUPFAM" id="SSF111369">
    <property type="entry name" value="HlyD-like secretion proteins"/>
    <property type="match status" value="1"/>
</dbReference>
<reference evidence="6 7" key="1">
    <citation type="submission" date="2019-02" db="EMBL/GenBank/DDBJ databases">
        <title>Deep-cultivation of Planctomycetes and their phenomic and genomic characterization uncovers novel biology.</title>
        <authorList>
            <person name="Wiegand S."/>
            <person name="Jogler M."/>
            <person name="Boedeker C."/>
            <person name="Pinto D."/>
            <person name="Vollmers J."/>
            <person name="Rivas-Marin E."/>
            <person name="Kohn T."/>
            <person name="Peeters S.H."/>
            <person name="Heuer A."/>
            <person name="Rast P."/>
            <person name="Oberbeckmann S."/>
            <person name="Bunk B."/>
            <person name="Jeske O."/>
            <person name="Meyerdierks A."/>
            <person name="Storesund J.E."/>
            <person name="Kallscheuer N."/>
            <person name="Luecker S."/>
            <person name="Lage O.M."/>
            <person name="Pohl T."/>
            <person name="Merkel B.J."/>
            <person name="Hornburger P."/>
            <person name="Mueller R.-W."/>
            <person name="Bruemmer F."/>
            <person name="Labrenz M."/>
            <person name="Spormann A.M."/>
            <person name="Op Den Camp H."/>
            <person name="Overmann J."/>
            <person name="Amann R."/>
            <person name="Jetten M.S.M."/>
            <person name="Mascher T."/>
            <person name="Medema M.H."/>
            <person name="Devos D.P."/>
            <person name="Kaster A.-K."/>
            <person name="Ovreas L."/>
            <person name="Rohde M."/>
            <person name="Galperin M.Y."/>
            <person name="Jogler C."/>
        </authorList>
    </citation>
    <scope>NUCLEOTIDE SEQUENCE [LARGE SCALE GENOMIC DNA]</scope>
    <source>
        <strain evidence="6 7">Pan54</strain>
    </source>
</reference>
<keyword evidence="3" id="KW-1133">Transmembrane helix</keyword>
<keyword evidence="4" id="KW-0472">Membrane</keyword>
<dbReference type="Gene3D" id="2.40.30.170">
    <property type="match status" value="1"/>
</dbReference>
<dbReference type="RefSeq" id="WP_146505039.1">
    <property type="nucleotide sequence ID" value="NZ_SJPG01000001.1"/>
</dbReference>
<evidence type="ECO:0000256" key="4">
    <source>
        <dbReference type="ARBA" id="ARBA00023136"/>
    </source>
</evidence>
<protein>
    <submittedName>
        <fullName evidence="6">Multidrug resistance protein MdtN</fullName>
    </submittedName>
</protein>
<dbReference type="GO" id="GO:0016020">
    <property type="term" value="C:membrane"/>
    <property type="evidence" value="ECO:0007669"/>
    <property type="project" value="UniProtKB-SubCell"/>
</dbReference>
<comment type="subcellular location">
    <subcellularLocation>
        <location evidence="1">Membrane</location>
        <topology evidence="1">Single-pass membrane protein</topology>
    </subcellularLocation>
</comment>
<evidence type="ECO:0000256" key="1">
    <source>
        <dbReference type="ARBA" id="ARBA00004167"/>
    </source>
</evidence>
<keyword evidence="5" id="KW-0175">Coiled coil</keyword>
<evidence type="ECO:0000313" key="7">
    <source>
        <dbReference type="Proteomes" id="UP000316095"/>
    </source>
</evidence>
<dbReference type="Proteomes" id="UP000316095">
    <property type="component" value="Unassembled WGS sequence"/>
</dbReference>
<dbReference type="Gene3D" id="2.40.50.100">
    <property type="match status" value="2"/>
</dbReference>
<evidence type="ECO:0000256" key="5">
    <source>
        <dbReference type="SAM" id="Coils"/>
    </source>
</evidence>
<dbReference type="EMBL" id="SJPG01000001">
    <property type="protein sequence ID" value="TWT63269.1"/>
    <property type="molecule type" value="Genomic_DNA"/>
</dbReference>
<gene>
    <name evidence="6" type="ORF">Pan54_40220</name>
</gene>
<keyword evidence="7" id="KW-1185">Reference proteome</keyword>
<evidence type="ECO:0000256" key="3">
    <source>
        <dbReference type="ARBA" id="ARBA00022989"/>
    </source>
</evidence>
<sequence>MAVPKSNAQFRNLPEAACPPMRLLMIAILAIGAGAATNRYLYATANQNYVGRIEVDSMTIRAPVDGILQNWEVTEGQVVDPQALLCNIGGQNLNRQLQIQQQDVERLSARLATLKAEVDVKLNEHLSTVESDIYQAELQSADLLQKKYYFELERMAWRDQRESYEQNKSSKTSKNQSVDELDDKLINCMLKEESALNSIEAAEAQLEICSTRLEKLQKQKEEMRERVQLAVGLSEIELQYEQSKAELENLELQLSLQKVRAASVGTIANIRRRPGEYVKAGEVLAELFLLDEAYAVADVPTSHSHNFQVEMPVRCRFPNGETRTGVVTHMAISASKDDEFQSQNGPAIPMRIEQTGALWPKIPIGGQITVIR</sequence>
<dbReference type="PANTHER" id="PTHR30386:SF26">
    <property type="entry name" value="TRANSPORT PROTEIN COMB"/>
    <property type="match status" value="1"/>
</dbReference>
<proteinExistence type="predicted"/>
<dbReference type="Gene3D" id="1.10.287.470">
    <property type="entry name" value="Helix hairpin bin"/>
    <property type="match status" value="2"/>
</dbReference>
<name>A0A5C5XL47_9PLAN</name>
<accession>A0A5C5XL47</accession>